<keyword evidence="9" id="KW-1185">Reference proteome</keyword>
<evidence type="ECO:0000256" key="3">
    <source>
        <dbReference type="ARBA" id="ARBA00023125"/>
    </source>
</evidence>
<dbReference type="Pfam" id="PF02319">
    <property type="entry name" value="WHD_E2F_TDP"/>
    <property type="match status" value="1"/>
</dbReference>
<dbReference type="GO" id="GO:0000978">
    <property type="term" value="F:RNA polymerase II cis-regulatory region sequence-specific DNA binding"/>
    <property type="evidence" value="ECO:0007669"/>
    <property type="project" value="InterPro"/>
</dbReference>
<evidence type="ECO:0000259" key="7">
    <source>
        <dbReference type="SMART" id="SM01372"/>
    </source>
</evidence>
<evidence type="ECO:0000256" key="5">
    <source>
        <dbReference type="RuleBase" id="RU003796"/>
    </source>
</evidence>
<evidence type="ECO:0000256" key="2">
    <source>
        <dbReference type="ARBA" id="ARBA00023015"/>
    </source>
</evidence>
<dbReference type="SUPFAM" id="SSF144074">
    <property type="entry name" value="E2F-DP heterodimerization region"/>
    <property type="match status" value="1"/>
</dbReference>
<proteinExistence type="inferred from homology"/>
<dbReference type="PANTHER" id="PTHR12081">
    <property type="entry name" value="TRANSCRIPTION FACTOR E2F"/>
    <property type="match status" value="1"/>
</dbReference>
<name>A0A1J1I3W2_9DIPT</name>
<evidence type="ECO:0000313" key="8">
    <source>
        <dbReference type="EMBL" id="CRK93057.1"/>
    </source>
</evidence>
<feature type="domain" description="E2F/DP family winged-helix DNA-binding" evidence="7">
    <location>
        <begin position="10"/>
        <end position="74"/>
    </location>
</feature>
<reference evidence="8 9" key="1">
    <citation type="submission" date="2015-04" db="EMBL/GenBank/DDBJ databases">
        <authorList>
            <person name="Syromyatnikov M.Y."/>
            <person name="Popov V.N."/>
        </authorList>
    </citation>
    <scope>NUCLEOTIDE SEQUENCE [LARGE SCALE GENOMIC DNA]</scope>
</reference>
<accession>A0A1J1I3W2</accession>
<dbReference type="GO" id="GO:0000981">
    <property type="term" value="F:DNA-binding transcription factor activity, RNA polymerase II-specific"/>
    <property type="evidence" value="ECO:0007669"/>
    <property type="project" value="TreeGrafter"/>
</dbReference>
<evidence type="ECO:0000256" key="4">
    <source>
        <dbReference type="ARBA" id="ARBA00023163"/>
    </source>
</evidence>
<dbReference type="Gene3D" id="1.10.10.10">
    <property type="entry name" value="Winged helix-like DNA-binding domain superfamily/Winged helix DNA-binding domain"/>
    <property type="match status" value="1"/>
</dbReference>
<dbReference type="SMART" id="SM01372">
    <property type="entry name" value="E2F_TDP"/>
    <property type="match status" value="1"/>
</dbReference>
<dbReference type="PANTHER" id="PTHR12081:SF18">
    <property type="entry name" value="TRANSCRIPTION FACTOR E2F2-RELATED"/>
    <property type="match status" value="1"/>
</dbReference>
<dbReference type="SUPFAM" id="SSF46785">
    <property type="entry name" value="Winged helix' DNA-binding domain"/>
    <property type="match status" value="1"/>
</dbReference>
<protein>
    <submittedName>
        <fullName evidence="8">CLUMA_CG006480, isoform A</fullName>
    </submittedName>
</protein>
<gene>
    <name evidence="8" type="ORF">CLUMA_CG006480</name>
</gene>
<dbReference type="InterPro" id="IPR036388">
    <property type="entry name" value="WH-like_DNA-bd_sf"/>
</dbReference>
<sequence>MSQPVEKVSRSEKSLSTLTKKFLEMLQFEKTLDLNIATMALDVSKKRRIYDITNVMEGCNLIKKTGKNMYSWCGRTSHIDDSEEQFLLDLKEDKEKLSETEKKLDNDIKVMKMNLASLQSKSSKSFCYLTKDDFIAGYGGAQTVFVVQNSKVLNFILGNEQKDVHSIHLSNHIPRDVHILGDVLKPIQIKLLNTEGNEKDKHDSDILEHVMDVDSEKSDGQEITRTIIKRRSHCRRRIKTLPLFRRRLKTRTFLDLEIVEKEKLASSLLKLDRFKDKSLFHYITVNKLTEPLELSQPSFIDIRPPPEIEYEDNFSLSPPSVHDLFDKQIEPLPKFYFGENDGDYEVMEYLEDEEV</sequence>
<keyword evidence="4 5" id="KW-0804">Transcription</keyword>
<dbReference type="Proteomes" id="UP000183832">
    <property type="component" value="Unassembled WGS sequence"/>
</dbReference>
<comment type="subcellular location">
    <subcellularLocation>
        <location evidence="5">Nucleus</location>
    </subcellularLocation>
</comment>
<organism evidence="8 9">
    <name type="scientific">Clunio marinus</name>
    <dbReference type="NCBI Taxonomy" id="568069"/>
    <lineage>
        <taxon>Eukaryota</taxon>
        <taxon>Metazoa</taxon>
        <taxon>Ecdysozoa</taxon>
        <taxon>Arthropoda</taxon>
        <taxon>Hexapoda</taxon>
        <taxon>Insecta</taxon>
        <taxon>Pterygota</taxon>
        <taxon>Neoptera</taxon>
        <taxon>Endopterygota</taxon>
        <taxon>Diptera</taxon>
        <taxon>Nematocera</taxon>
        <taxon>Chironomoidea</taxon>
        <taxon>Chironomidae</taxon>
        <taxon>Clunio</taxon>
    </lineage>
</organism>
<keyword evidence="5" id="KW-0539">Nucleus</keyword>
<dbReference type="GO" id="GO:0090575">
    <property type="term" value="C:RNA polymerase II transcription regulator complex"/>
    <property type="evidence" value="ECO:0007669"/>
    <property type="project" value="TreeGrafter"/>
</dbReference>
<dbReference type="OrthoDB" id="1743261at2759"/>
<dbReference type="EMBL" id="CVRI01000036">
    <property type="protein sequence ID" value="CRK93057.1"/>
    <property type="molecule type" value="Genomic_DNA"/>
</dbReference>
<dbReference type="AlphaFoldDB" id="A0A1J1I3W2"/>
<evidence type="ECO:0000313" key="9">
    <source>
        <dbReference type="Proteomes" id="UP000183832"/>
    </source>
</evidence>
<keyword evidence="6" id="KW-0175">Coiled coil</keyword>
<dbReference type="STRING" id="568069.A0A1J1I3W2"/>
<dbReference type="InterPro" id="IPR036390">
    <property type="entry name" value="WH_DNA-bd_sf"/>
</dbReference>
<dbReference type="Gene3D" id="6.10.250.540">
    <property type="match status" value="1"/>
</dbReference>
<dbReference type="InterPro" id="IPR003316">
    <property type="entry name" value="E2F_WHTH_DNA-bd_dom"/>
</dbReference>
<comment type="similarity">
    <text evidence="1 5">Belongs to the E2F/DP family.</text>
</comment>
<dbReference type="InterPro" id="IPR037241">
    <property type="entry name" value="E2F-DP_heterodim"/>
</dbReference>
<dbReference type="InterPro" id="IPR015633">
    <property type="entry name" value="E2F"/>
</dbReference>
<feature type="coiled-coil region" evidence="6">
    <location>
        <begin position="87"/>
        <end position="121"/>
    </location>
</feature>
<evidence type="ECO:0000256" key="6">
    <source>
        <dbReference type="SAM" id="Coils"/>
    </source>
</evidence>
<keyword evidence="3 5" id="KW-0238">DNA-binding</keyword>
<keyword evidence="2 5" id="KW-0805">Transcription regulation</keyword>
<evidence type="ECO:0000256" key="1">
    <source>
        <dbReference type="ARBA" id="ARBA00010940"/>
    </source>
</evidence>